<keyword evidence="2" id="KW-1133">Transmembrane helix</keyword>
<reference evidence="3" key="1">
    <citation type="journal article" date="2014" name="Int. J. Syst. Evol. Microbiol.">
        <title>Complete genome sequence of Corynebacterium casei LMG S-19264T (=DSM 44701T), isolated from a smear-ripened cheese.</title>
        <authorList>
            <consortium name="US DOE Joint Genome Institute (JGI-PGF)"/>
            <person name="Walter F."/>
            <person name="Albersmeier A."/>
            <person name="Kalinowski J."/>
            <person name="Ruckert C."/>
        </authorList>
    </citation>
    <scope>NUCLEOTIDE SEQUENCE</scope>
    <source>
        <strain evidence="3">CGMCC 1.15178</strain>
    </source>
</reference>
<evidence type="ECO:0000313" key="3">
    <source>
        <dbReference type="EMBL" id="GGD75902.1"/>
    </source>
</evidence>
<feature type="region of interest" description="Disordered" evidence="1">
    <location>
        <begin position="109"/>
        <end position="152"/>
    </location>
</feature>
<gene>
    <name evidence="3" type="ORF">GCM10010911_37390</name>
</gene>
<dbReference type="AlphaFoldDB" id="A0A916Z441"/>
<evidence type="ECO:0008006" key="5">
    <source>
        <dbReference type="Google" id="ProtNLM"/>
    </source>
</evidence>
<comment type="caution">
    <text evidence="3">The sequence shown here is derived from an EMBL/GenBank/DDBJ whole genome shotgun (WGS) entry which is preliminary data.</text>
</comment>
<organism evidence="3 4">
    <name type="scientific">Paenibacillus nasutitermitis</name>
    <dbReference type="NCBI Taxonomy" id="1652958"/>
    <lineage>
        <taxon>Bacteria</taxon>
        <taxon>Bacillati</taxon>
        <taxon>Bacillota</taxon>
        <taxon>Bacilli</taxon>
        <taxon>Bacillales</taxon>
        <taxon>Paenibacillaceae</taxon>
        <taxon>Paenibacillus</taxon>
    </lineage>
</organism>
<feature type="transmembrane region" description="Helical" evidence="2">
    <location>
        <begin position="12"/>
        <end position="31"/>
    </location>
</feature>
<protein>
    <recommendedName>
        <fullName evidence="5">Gas vesicle protein</fullName>
    </recommendedName>
</protein>
<dbReference type="EMBL" id="BMHP01000002">
    <property type="protein sequence ID" value="GGD75902.1"/>
    <property type="molecule type" value="Genomic_DNA"/>
</dbReference>
<evidence type="ECO:0000256" key="2">
    <source>
        <dbReference type="SAM" id="Phobius"/>
    </source>
</evidence>
<keyword evidence="2" id="KW-0812">Transmembrane</keyword>
<keyword evidence="4" id="KW-1185">Reference proteome</keyword>
<dbReference type="InterPro" id="IPR024623">
    <property type="entry name" value="YtxH"/>
</dbReference>
<dbReference type="RefSeq" id="WP_188993412.1">
    <property type="nucleotide sequence ID" value="NZ_BMHP01000002.1"/>
</dbReference>
<evidence type="ECO:0000313" key="4">
    <source>
        <dbReference type="Proteomes" id="UP000612456"/>
    </source>
</evidence>
<name>A0A916Z441_9BACL</name>
<feature type="compositionally biased region" description="Low complexity" evidence="1">
    <location>
        <begin position="133"/>
        <end position="144"/>
    </location>
</feature>
<sequence length="152" mass="15516">METTNTKQTGGSLVKGILIGGAVGAAAAVLLTPKTGKDMRETIRRKSSELSTATRDHAVNIAGVTRDTALSLAGAARDRATSLAEQAKEKASNVTVKVNEMGQAAAEKVATTAESTANVFQSMKKEEEGAKPNGTSTGSNGSNGAAQNRSQP</sequence>
<dbReference type="Pfam" id="PF12732">
    <property type="entry name" value="YtxH"/>
    <property type="match status" value="1"/>
</dbReference>
<accession>A0A916Z441</accession>
<evidence type="ECO:0000256" key="1">
    <source>
        <dbReference type="SAM" id="MobiDB-lite"/>
    </source>
</evidence>
<proteinExistence type="predicted"/>
<reference evidence="3" key="2">
    <citation type="submission" date="2020-09" db="EMBL/GenBank/DDBJ databases">
        <authorList>
            <person name="Sun Q."/>
            <person name="Zhou Y."/>
        </authorList>
    </citation>
    <scope>NUCLEOTIDE SEQUENCE</scope>
    <source>
        <strain evidence="3">CGMCC 1.15178</strain>
    </source>
</reference>
<keyword evidence="2" id="KW-0472">Membrane</keyword>
<dbReference type="InterPro" id="IPR052928">
    <property type="entry name" value="Desiccation-related_membrane"/>
</dbReference>
<feature type="compositionally biased region" description="Polar residues" evidence="1">
    <location>
        <begin position="112"/>
        <end position="121"/>
    </location>
</feature>
<dbReference type="Proteomes" id="UP000612456">
    <property type="component" value="Unassembled WGS sequence"/>
</dbReference>
<dbReference type="PANTHER" id="PTHR35792:SF2">
    <property type="entry name" value="GENERAL STRESS PROTEIN"/>
    <property type="match status" value="1"/>
</dbReference>
<dbReference type="PANTHER" id="PTHR35792">
    <property type="entry name" value="GENERAL STRESS PROTEIN"/>
    <property type="match status" value="1"/>
</dbReference>